<feature type="binding site" evidence="5">
    <location>
        <position position="193"/>
    </location>
    <ligand>
        <name>S-adenosyl-L-methionine</name>
        <dbReference type="ChEBI" id="CHEBI:59789"/>
    </ligand>
</feature>
<feature type="domain" description="Release factor glutamine methyltransferase N-terminal" evidence="7">
    <location>
        <begin position="10"/>
        <end position="79"/>
    </location>
</feature>
<sequence length="288" mass="31336">MTEPWTVLRLIRTGTEWLEERGVESARLDTEHLLAHALDTDRLQLYLQYDRPLTPEELAAFRPLLRRRGAREPLQYITGRGAFRELDLQVDPRVLIPRPETEVLVQVVLDRVAGETDLEALDLGTGSGCIGLSLLVEGPFARVVATDPSRDALDVAACNARAVGPAAERFELRQGAGFDPIAPGETFDVIVSNPPYVALADAESLQPEVRDWEPSGALFAGAEGFDVLDLLAASAADRLRPGGWLFVEVGAGQTDPFAARLDASGRFRAASIHRDLSGRPRIVAARIA</sequence>
<evidence type="ECO:0000313" key="8">
    <source>
        <dbReference type="EMBL" id="MEK9502151.1"/>
    </source>
</evidence>
<dbReference type="PROSITE" id="PS00092">
    <property type="entry name" value="N6_MTASE"/>
    <property type="match status" value="1"/>
</dbReference>
<dbReference type="EMBL" id="JBBHLI010000009">
    <property type="protein sequence ID" value="MEK9502151.1"/>
    <property type="molecule type" value="Genomic_DNA"/>
</dbReference>
<dbReference type="Proteomes" id="UP001484239">
    <property type="component" value="Unassembled WGS sequence"/>
</dbReference>
<dbReference type="InterPro" id="IPR004556">
    <property type="entry name" value="HemK-like"/>
</dbReference>
<comment type="caution">
    <text evidence="5">Lacks conserved residue(s) required for the propagation of feature annotation.</text>
</comment>
<dbReference type="EC" id="2.1.1.297" evidence="5"/>
<comment type="function">
    <text evidence="5">Methylates the class 1 translation termination release factors RF1/PrfA and RF2/PrfB on the glutamine residue of the universally conserved GGQ motif.</text>
</comment>
<dbReference type="CDD" id="cd02440">
    <property type="entry name" value="AdoMet_MTases"/>
    <property type="match status" value="1"/>
</dbReference>
<dbReference type="InterPro" id="IPR029063">
    <property type="entry name" value="SAM-dependent_MTases_sf"/>
</dbReference>
<dbReference type="Gene3D" id="3.40.50.150">
    <property type="entry name" value="Vaccinia Virus protein VP39"/>
    <property type="match status" value="1"/>
</dbReference>
<comment type="catalytic activity">
    <reaction evidence="4 5">
        <text>L-glutaminyl-[peptide chain release factor] + S-adenosyl-L-methionine = N(5)-methyl-L-glutaminyl-[peptide chain release factor] + S-adenosyl-L-homocysteine + H(+)</text>
        <dbReference type="Rhea" id="RHEA:42896"/>
        <dbReference type="Rhea" id="RHEA-COMP:10271"/>
        <dbReference type="Rhea" id="RHEA-COMP:10272"/>
        <dbReference type="ChEBI" id="CHEBI:15378"/>
        <dbReference type="ChEBI" id="CHEBI:30011"/>
        <dbReference type="ChEBI" id="CHEBI:57856"/>
        <dbReference type="ChEBI" id="CHEBI:59789"/>
        <dbReference type="ChEBI" id="CHEBI:61891"/>
        <dbReference type="EC" id="2.1.1.297"/>
    </reaction>
</comment>
<protein>
    <recommendedName>
        <fullName evidence="5">Release factor glutamine methyltransferase</fullName>
        <shortName evidence="5">RF MTase</shortName>
        <ecNumber evidence="5">2.1.1.297</ecNumber>
    </recommendedName>
    <alternativeName>
        <fullName evidence="5">N5-glutamine methyltransferase PrmC</fullName>
    </alternativeName>
    <alternativeName>
        <fullName evidence="5">Protein-(glutamine-N5) MTase PrmC</fullName>
    </alternativeName>
    <alternativeName>
        <fullName evidence="5">Protein-glutamine N-methyltransferase PrmC</fullName>
    </alternativeName>
</protein>
<dbReference type="SUPFAM" id="SSF53335">
    <property type="entry name" value="S-adenosyl-L-methionine-dependent methyltransferases"/>
    <property type="match status" value="1"/>
</dbReference>
<dbReference type="InterPro" id="IPR050320">
    <property type="entry name" value="N5-glutamine_MTase"/>
</dbReference>
<proteinExistence type="inferred from homology"/>
<dbReference type="RefSeq" id="WP_405276629.1">
    <property type="nucleotide sequence ID" value="NZ_CP144380.1"/>
</dbReference>
<accession>A0ABU9EBP4</accession>
<evidence type="ECO:0000256" key="5">
    <source>
        <dbReference type="HAMAP-Rule" id="MF_02126"/>
    </source>
</evidence>
<dbReference type="GO" id="GO:0102559">
    <property type="term" value="F:peptide chain release factor N(5)-glutamine methyltransferase activity"/>
    <property type="evidence" value="ECO:0007669"/>
    <property type="project" value="UniProtKB-EC"/>
</dbReference>
<dbReference type="Pfam" id="PF05175">
    <property type="entry name" value="MTS"/>
    <property type="match status" value="1"/>
</dbReference>
<keyword evidence="1 5" id="KW-0489">Methyltransferase</keyword>
<comment type="caution">
    <text evidence="8">The sequence shown here is derived from an EMBL/GenBank/DDBJ whole genome shotgun (WGS) entry which is preliminary data.</text>
</comment>
<evidence type="ECO:0000259" key="6">
    <source>
        <dbReference type="Pfam" id="PF05175"/>
    </source>
</evidence>
<keyword evidence="2 5" id="KW-0808">Transferase</keyword>
<dbReference type="PANTHER" id="PTHR18895:SF74">
    <property type="entry name" value="MTRF1L RELEASE FACTOR GLUTAMINE METHYLTRANSFERASE"/>
    <property type="match status" value="1"/>
</dbReference>
<evidence type="ECO:0000256" key="1">
    <source>
        <dbReference type="ARBA" id="ARBA00022603"/>
    </source>
</evidence>
<evidence type="ECO:0000256" key="3">
    <source>
        <dbReference type="ARBA" id="ARBA00022691"/>
    </source>
</evidence>
<dbReference type="InterPro" id="IPR040758">
    <property type="entry name" value="PrmC_N"/>
</dbReference>
<dbReference type="InterPro" id="IPR007848">
    <property type="entry name" value="Small_mtfrase_dom"/>
</dbReference>
<dbReference type="InterPro" id="IPR019874">
    <property type="entry name" value="RF_methyltr_PrmC"/>
</dbReference>
<keyword evidence="9" id="KW-1185">Reference proteome</keyword>
<keyword evidence="3 5" id="KW-0949">S-adenosyl-L-methionine</keyword>
<comment type="similarity">
    <text evidence="5">Belongs to the protein N5-glutamine methyltransferase family. PrmC subfamily.</text>
</comment>
<dbReference type="GO" id="GO:0032259">
    <property type="term" value="P:methylation"/>
    <property type="evidence" value="ECO:0007669"/>
    <property type="project" value="UniProtKB-KW"/>
</dbReference>
<dbReference type="NCBIfam" id="TIGR00536">
    <property type="entry name" value="hemK_fam"/>
    <property type="match status" value="1"/>
</dbReference>
<evidence type="ECO:0000256" key="4">
    <source>
        <dbReference type="ARBA" id="ARBA00048391"/>
    </source>
</evidence>
<feature type="binding site" evidence="5">
    <location>
        <begin position="193"/>
        <end position="196"/>
    </location>
    <ligand>
        <name>substrate</name>
    </ligand>
</feature>
<dbReference type="NCBIfam" id="TIGR03534">
    <property type="entry name" value="RF_mod_PrmC"/>
    <property type="match status" value="1"/>
</dbReference>
<reference evidence="8 9" key="1">
    <citation type="submission" date="2024-02" db="EMBL/GenBank/DDBJ databases">
        <title>A novel Gemmatimonadota bacterium.</title>
        <authorList>
            <person name="Du Z.-J."/>
            <person name="Ye Y.-Q."/>
        </authorList>
    </citation>
    <scope>NUCLEOTIDE SEQUENCE [LARGE SCALE GENOMIC DNA]</scope>
    <source>
        <strain evidence="8 9">DH-20</strain>
    </source>
</reference>
<organism evidence="8 9">
    <name type="scientific">Gaopeijia maritima</name>
    <dbReference type="NCBI Taxonomy" id="3119007"/>
    <lineage>
        <taxon>Bacteria</taxon>
        <taxon>Pseudomonadati</taxon>
        <taxon>Gemmatimonadota</taxon>
        <taxon>Longimicrobiia</taxon>
        <taxon>Gaopeijiales</taxon>
        <taxon>Gaopeijiaceae</taxon>
        <taxon>Gaopeijia</taxon>
    </lineage>
</organism>
<feature type="binding site" evidence="5">
    <location>
        <begin position="124"/>
        <end position="128"/>
    </location>
    <ligand>
        <name>S-adenosyl-L-methionine</name>
        <dbReference type="ChEBI" id="CHEBI:59789"/>
    </ligand>
</feature>
<feature type="domain" description="Methyltransferase small" evidence="6">
    <location>
        <begin position="102"/>
        <end position="198"/>
    </location>
</feature>
<dbReference type="Gene3D" id="1.10.8.10">
    <property type="entry name" value="DNA helicase RuvA subunit, C-terminal domain"/>
    <property type="match status" value="1"/>
</dbReference>
<name>A0ABU9EBP4_9BACT</name>
<evidence type="ECO:0000259" key="7">
    <source>
        <dbReference type="Pfam" id="PF17827"/>
    </source>
</evidence>
<evidence type="ECO:0000256" key="2">
    <source>
        <dbReference type="ARBA" id="ARBA00022679"/>
    </source>
</evidence>
<dbReference type="InterPro" id="IPR002052">
    <property type="entry name" value="DNA_methylase_N6_adenine_CS"/>
</dbReference>
<gene>
    <name evidence="5 8" type="primary">prmC</name>
    <name evidence="8" type="ORF">WI372_14255</name>
</gene>
<feature type="binding site" evidence="5">
    <location>
        <position position="147"/>
    </location>
    <ligand>
        <name>S-adenosyl-L-methionine</name>
        <dbReference type="ChEBI" id="CHEBI:59789"/>
    </ligand>
</feature>
<dbReference type="Pfam" id="PF17827">
    <property type="entry name" value="PrmC_N"/>
    <property type="match status" value="1"/>
</dbReference>
<dbReference type="PANTHER" id="PTHR18895">
    <property type="entry name" value="HEMK METHYLTRANSFERASE"/>
    <property type="match status" value="1"/>
</dbReference>
<evidence type="ECO:0000313" key="9">
    <source>
        <dbReference type="Proteomes" id="UP001484239"/>
    </source>
</evidence>
<dbReference type="HAMAP" id="MF_02126">
    <property type="entry name" value="RF_methyltr_PrmC"/>
    <property type="match status" value="1"/>
</dbReference>